<keyword evidence="3" id="KW-1185">Reference proteome</keyword>
<feature type="compositionally biased region" description="Acidic residues" evidence="1">
    <location>
        <begin position="47"/>
        <end position="58"/>
    </location>
</feature>
<dbReference type="EMBL" id="CAXAMN010021474">
    <property type="protein sequence ID" value="CAK9060020.1"/>
    <property type="molecule type" value="Genomic_DNA"/>
</dbReference>
<reference evidence="2 3" key="1">
    <citation type="submission" date="2024-02" db="EMBL/GenBank/DDBJ databases">
        <authorList>
            <person name="Chen Y."/>
            <person name="Shah S."/>
            <person name="Dougan E. K."/>
            <person name="Thang M."/>
            <person name="Chan C."/>
        </authorList>
    </citation>
    <scope>NUCLEOTIDE SEQUENCE [LARGE SCALE GENOMIC DNA]</scope>
</reference>
<feature type="region of interest" description="Disordered" evidence="1">
    <location>
        <begin position="1"/>
        <end position="22"/>
    </location>
</feature>
<organism evidence="2 3">
    <name type="scientific">Durusdinium trenchii</name>
    <dbReference type="NCBI Taxonomy" id="1381693"/>
    <lineage>
        <taxon>Eukaryota</taxon>
        <taxon>Sar</taxon>
        <taxon>Alveolata</taxon>
        <taxon>Dinophyceae</taxon>
        <taxon>Suessiales</taxon>
        <taxon>Symbiodiniaceae</taxon>
        <taxon>Durusdinium</taxon>
    </lineage>
</organism>
<sequence length="209" mass="22639">MRKSITPRTAGPLSARSRGNPSRLLAGRLIVEASATKAPASVPAGFEEPDEVDEDEEFRDLRKQVKQHLLERRNSRSTPRDVEPLSARSRTSRPNITAAAVLGPSGGVGVDPIYFDYGAATRALRAKVQEEKAAVAGEDASTKEMVTFLSAQGLSGPLRAYAKALALQGVTQPSELIKTENSRLSRLLTLSEFDSTDELLLLDGLRQLR</sequence>
<protein>
    <submittedName>
        <fullName evidence="2">Uncharacterized protein</fullName>
    </submittedName>
</protein>
<proteinExistence type="predicted"/>
<accession>A0ABP0NCK2</accession>
<evidence type="ECO:0000313" key="3">
    <source>
        <dbReference type="Proteomes" id="UP001642484"/>
    </source>
</evidence>
<feature type="region of interest" description="Disordered" evidence="1">
    <location>
        <begin position="37"/>
        <end position="91"/>
    </location>
</feature>
<comment type="caution">
    <text evidence="2">The sequence shown here is derived from an EMBL/GenBank/DDBJ whole genome shotgun (WGS) entry which is preliminary data.</text>
</comment>
<evidence type="ECO:0000313" key="2">
    <source>
        <dbReference type="EMBL" id="CAK9060020.1"/>
    </source>
</evidence>
<name>A0ABP0NCK2_9DINO</name>
<gene>
    <name evidence="2" type="ORF">CCMP2556_LOCUS29529</name>
</gene>
<dbReference type="Proteomes" id="UP001642484">
    <property type="component" value="Unassembled WGS sequence"/>
</dbReference>
<feature type="compositionally biased region" description="Basic and acidic residues" evidence="1">
    <location>
        <begin position="59"/>
        <end position="83"/>
    </location>
</feature>
<evidence type="ECO:0000256" key="1">
    <source>
        <dbReference type="SAM" id="MobiDB-lite"/>
    </source>
</evidence>